<comment type="caution">
    <text evidence="1">The sequence shown here is derived from an EMBL/GenBank/DDBJ whole genome shotgun (WGS) entry which is preliminary data.</text>
</comment>
<proteinExistence type="predicted"/>
<name>A0ABV8H349_9BACI</name>
<evidence type="ECO:0000313" key="1">
    <source>
        <dbReference type="EMBL" id="MFC4025300.1"/>
    </source>
</evidence>
<accession>A0ABV8H349</accession>
<organism evidence="1 2">
    <name type="scientific">Oceanobacillus longus</name>
    <dbReference type="NCBI Taxonomy" id="930120"/>
    <lineage>
        <taxon>Bacteria</taxon>
        <taxon>Bacillati</taxon>
        <taxon>Bacillota</taxon>
        <taxon>Bacilli</taxon>
        <taxon>Bacillales</taxon>
        <taxon>Bacillaceae</taxon>
        <taxon>Oceanobacillus</taxon>
    </lineage>
</organism>
<dbReference type="Proteomes" id="UP001595772">
    <property type="component" value="Unassembled WGS sequence"/>
</dbReference>
<sequence>MSEKEKLQTMLKRVIEETENNQMQSAKEVIQSLISEITINTSPQGK</sequence>
<keyword evidence="2" id="KW-1185">Reference proteome</keyword>
<protein>
    <submittedName>
        <fullName evidence="1">Uncharacterized protein</fullName>
    </submittedName>
</protein>
<dbReference type="EMBL" id="JBHSAO010000011">
    <property type="protein sequence ID" value="MFC4025300.1"/>
    <property type="molecule type" value="Genomic_DNA"/>
</dbReference>
<reference evidence="2" key="1">
    <citation type="journal article" date="2019" name="Int. J. Syst. Evol. Microbiol.">
        <title>The Global Catalogue of Microorganisms (GCM) 10K type strain sequencing project: providing services to taxonomists for standard genome sequencing and annotation.</title>
        <authorList>
            <consortium name="The Broad Institute Genomics Platform"/>
            <consortium name="The Broad Institute Genome Sequencing Center for Infectious Disease"/>
            <person name="Wu L."/>
            <person name="Ma J."/>
        </authorList>
    </citation>
    <scope>NUCLEOTIDE SEQUENCE [LARGE SCALE GENOMIC DNA]</scope>
    <source>
        <strain evidence="2">IBRC-M 10703</strain>
    </source>
</reference>
<gene>
    <name evidence="1" type="ORF">ACFOUV_16000</name>
</gene>
<evidence type="ECO:0000313" key="2">
    <source>
        <dbReference type="Proteomes" id="UP001595772"/>
    </source>
</evidence>